<dbReference type="PANTHER" id="PTHR30273">
    <property type="entry name" value="PERIPLASMIC SIGNAL SENSOR AND SIGMA FACTOR ACTIVATOR FECR-RELATED"/>
    <property type="match status" value="1"/>
</dbReference>
<dbReference type="PANTHER" id="PTHR30273:SF2">
    <property type="entry name" value="PROTEIN FECR"/>
    <property type="match status" value="1"/>
</dbReference>
<dbReference type="Gene3D" id="2.60.120.1440">
    <property type="match status" value="1"/>
</dbReference>
<dbReference type="Gene3D" id="3.55.50.30">
    <property type="match status" value="1"/>
</dbReference>
<keyword evidence="1" id="KW-0812">Transmembrane</keyword>
<comment type="caution">
    <text evidence="4">The sequence shown here is derived from an EMBL/GenBank/DDBJ whole genome shotgun (WGS) entry which is preliminary data.</text>
</comment>
<protein>
    <recommendedName>
        <fullName evidence="5">FecR protein domain-containing protein</fullName>
    </recommendedName>
</protein>
<gene>
    <name evidence="4" type="ORF">LCGC14_1038970</name>
</gene>
<accession>A0A0F9MWT6</accession>
<dbReference type="EMBL" id="LAZR01004266">
    <property type="protein sequence ID" value="KKN10199.1"/>
    <property type="molecule type" value="Genomic_DNA"/>
</dbReference>
<dbReference type="Pfam" id="PF16344">
    <property type="entry name" value="FecR_C"/>
    <property type="match status" value="1"/>
</dbReference>
<feature type="domain" description="Protein FecR C-terminal" evidence="3">
    <location>
        <begin position="318"/>
        <end position="387"/>
    </location>
</feature>
<keyword evidence="1" id="KW-1133">Transmembrane helix</keyword>
<evidence type="ECO:0000259" key="3">
    <source>
        <dbReference type="Pfam" id="PF16344"/>
    </source>
</evidence>
<evidence type="ECO:0000313" key="4">
    <source>
        <dbReference type="EMBL" id="KKN10199.1"/>
    </source>
</evidence>
<feature type="domain" description="FecR protein" evidence="2">
    <location>
        <begin position="181"/>
        <end position="269"/>
    </location>
</feature>
<reference evidence="4" key="1">
    <citation type="journal article" date="2015" name="Nature">
        <title>Complex archaea that bridge the gap between prokaryotes and eukaryotes.</title>
        <authorList>
            <person name="Spang A."/>
            <person name="Saw J.H."/>
            <person name="Jorgensen S.L."/>
            <person name="Zaremba-Niedzwiedzka K."/>
            <person name="Martijn J."/>
            <person name="Lind A.E."/>
            <person name="van Eijk R."/>
            <person name="Schleper C."/>
            <person name="Guy L."/>
            <person name="Ettema T.J."/>
        </authorList>
    </citation>
    <scope>NUCLEOTIDE SEQUENCE</scope>
</reference>
<proteinExistence type="predicted"/>
<organism evidence="4">
    <name type="scientific">marine sediment metagenome</name>
    <dbReference type="NCBI Taxonomy" id="412755"/>
    <lineage>
        <taxon>unclassified sequences</taxon>
        <taxon>metagenomes</taxon>
        <taxon>ecological metagenomes</taxon>
    </lineage>
</organism>
<evidence type="ECO:0008006" key="5">
    <source>
        <dbReference type="Google" id="ProtNLM"/>
    </source>
</evidence>
<dbReference type="InterPro" id="IPR006860">
    <property type="entry name" value="FecR"/>
</dbReference>
<dbReference type="InterPro" id="IPR032508">
    <property type="entry name" value="FecR_C"/>
</dbReference>
<dbReference type="InterPro" id="IPR012373">
    <property type="entry name" value="Ferrdict_sens_TM"/>
</dbReference>
<feature type="transmembrane region" description="Helical" evidence="1">
    <location>
        <begin position="86"/>
        <end position="107"/>
    </location>
</feature>
<keyword evidence="1" id="KW-0472">Membrane</keyword>
<dbReference type="GO" id="GO:0016989">
    <property type="term" value="F:sigma factor antagonist activity"/>
    <property type="evidence" value="ECO:0007669"/>
    <property type="project" value="TreeGrafter"/>
</dbReference>
<evidence type="ECO:0000259" key="2">
    <source>
        <dbReference type="Pfam" id="PF04773"/>
    </source>
</evidence>
<evidence type="ECO:0000256" key="1">
    <source>
        <dbReference type="SAM" id="Phobius"/>
    </source>
</evidence>
<name>A0A0F9MWT6_9ZZZZ</name>
<sequence length="388" mass="44032">MSSELFMVHIYTGLKMEEQEFRTLLDKYLNGSITNSEKNVLERFENELEFQNSEPAFFSEKHKNEIKIALWKNIQKGAAKEKLIKMIRWSAAAAVFIIFISIGHIYLNSSSSKTSRIIPENAVTLQLEDGTIRIVNNNRQGNILDGQGKVVGQQEGASIKYSATQIKKKLVHNSLTVPYGKTFVLQLSDGTTAHLNAGSSMRYPVQFIEGLNREVFITGEAYLKVVKDTKHPFIVNTGDLNVRVLGTQFNVSSYPEDDLSEVVLVEGSVSLYTDSVGYNVESHTLLEPNFKGSFNKSSNKIDTSKVITSIYTSWVSGKLVFRNITFKKLLKKLERHYDVSIINNNNTLLMDERFNANFGDEPIEKVLEELKTNYKIKYNYSDDKIIIH</sequence>
<dbReference type="AlphaFoldDB" id="A0A0F9MWT6"/>
<dbReference type="Pfam" id="PF04773">
    <property type="entry name" value="FecR"/>
    <property type="match status" value="1"/>
</dbReference>